<dbReference type="InterPro" id="IPR011990">
    <property type="entry name" value="TPR-like_helical_dom_sf"/>
</dbReference>
<dbReference type="AlphaFoldDB" id="A0A9D1DWQ2"/>
<gene>
    <name evidence="3" type="ORF">IAB37_01535</name>
</gene>
<proteinExistence type="predicted"/>
<evidence type="ECO:0000313" key="4">
    <source>
        <dbReference type="Proteomes" id="UP000824241"/>
    </source>
</evidence>
<keyword evidence="2" id="KW-0812">Transmembrane</keyword>
<comment type="caution">
    <text evidence="3">The sequence shown here is derived from an EMBL/GenBank/DDBJ whole genome shotgun (WGS) entry which is preliminary data.</text>
</comment>
<organism evidence="3 4">
    <name type="scientific">Candidatus Faecivivens stercoravium</name>
    <dbReference type="NCBI Taxonomy" id="2840803"/>
    <lineage>
        <taxon>Bacteria</taxon>
        <taxon>Bacillati</taxon>
        <taxon>Bacillota</taxon>
        <taxon>Clostridia</taxon>
        <taxon>Eubacteriales</taxon>
        <taxon>Oscillospiraceae</taxon>
        <taxon>Oscillospiraceae incertae sedis</taxon>
        <taxon>Candidatus Faecivivens</taxon>
    </lineage>
</organism>
<accession>A0A9D1DWQ2</accession>
<evidence type="ECO:0000313" key="3">
    <source>
        <dbReference type="EMBL" id="HIR60244.1"/>
    </source>
</evidence>
<name>A0A9D1DWQ2_9FIRM</name>
<evidence type="ECO:0000256" key="2">
    <source>
        <dbReference type="SAM" id="Phobius"/>
    </source>
</evidence>
<evidence type="ECO:0000256" key="1">
    <source>
        <dbReference type="SAM" id="MobiDB-lite"/>
    </source>
</evidence>
<feature type="region of interest" description="Disordered" evidence="1">
    <location>
        <begin position="292"/>
        <end position="313"/>
    </location>
</feature>
<feature type="transmembrane region" description="Helical" evidence="2">
    <location>
        <begin position="53"/>
        <end position="72"/>
    </location>
</feature>
<protein>
    <submittedName>
        <fullName evidence="3">Uncharacterized protein</fullName>
    </submittedName>
</protein>
<reference evidence="3" key="1">
    <citation type="submission" date="2020-10" db="EMBL/GenBank/DDBJ databases">
        <authorList>
            <person name="Gilroy R."/>
        </authorList>
    </citation>
    <scope>NUCLEOTIDE SEQUENCE</scope>
    <source>
        <strain evidence="3">CHK189-12415</strain>
    </source>
</reference>
<dbReference type="Proteomes" id="UP000824241">
    <property type="component" value="Unassembled WGS sequence"/>
</dbReference>
<dbReference type="Gene3D" id="1.25.40.10">
    <property type="entry name" value="Tetratricopeptide repeat domain"/>
    <property type="match status" value="1"/>
</dbReference>
<sequence>MAASRKKKVTFKGVPTEKVISQYKRTQVFSYALYSVAILFALMSLTWYSVESITAFSLIVCILTAAVACYVVRNIGVYMMARYLEILRNDCDPYKFEALYSRMEGNPEKPNSITFNICRALYYEGRFEEALERLKQMGRPKEKSVLYFQYYNLLACCYDELGDVEKLVMIKEKTGKQVLAMKDKDKFVGNGRQLQVILNQMLTQKEGRYTRSRELAEEILDSASFTLARIQAACRLAEIEYRCGASRSAMEHAAYVIDDGGKTFYVGRAREIYQKCCGKEYVTEREQFERDLAAGAYDEPEEKTEGQEAGNDA</sequence>
<reference evidence="3" key="2">
    <citation type="journal article" date="2021" name="PeerJ">
        <title>Extensive microbial diversity within the chicken gut microbiome revealed by metagenomics and culture.</title>
        <authorList>
            <person name="Gilroy R."/>
            <person name="Ravi A."/>
            <person name="Getino M."/>
            <person name="Pursley I."/>
            <person name="Horton D.L."/>
            <person name="Alikhan N.F."/>
            <person name="Baker D."/>
            <person name="Gharbi K."/>
            <person name="Hall N."/>
            <person name="Watson M."/>
            <person name="Adriaenssens E.M."/>
            <person name="Foster-Nyarko E."/>
            <person name="Jarju S."/>
            <person name="Secka A."/>
            <person name="Antonio M."/>
            <person name="Oren A."/>
            <person name="Chaudhuri R.R."/>
            <person name="La Ragione R."/>
            <person name="Hildebrand F."/>
            <person name="Pallen M.J."/>
        </authorList>
    </citation>
    <scope>NUCLEOTIDE SEQUENCE</scope>
    <source>
        <strain evidence="3">CHK189-12415</strain>
    </source>
</reference>
<dbReference type="SUPFAM" id="SSF48452">
    <property type="entry name" value="TPR-like"/>
    <property type="match status" value="1"/>
</dbReference>
<feature type="transmembrane region" description="Helical" evidence="2">
    <location>
        <begin position="28"/>
        <end position="47"/>
    </location>
</feature>
<dbReference type="EMBL" id="DVHA01000047">
    <property type="protein sequence ID" value="HIR60244.1"/>
    <property type="molecule type" value="Genomic_DNA"/>
</dbReference>
<keyword evidence="2" id="KW-1133">Transmembrane helix</keyword>
<keyword evidence="2" id="KW-0472">Membrane</keyword>